<dbReference type="Proteomes" id="UP000298264">
    <property type="component" value="Unassembled WGS sequence"/>
</dbReference>
<protein>
    <submittedName>
        <fullName evidence="1">DNA alkylation repair protein</fullName>
    </submittedName>
</protein>
<dbReference type="SUPFAM" id="SSF48371">
    <property type="entry name" value="ARM repeat"/>
    <property type="match status" value="1"/>
</dbReference>
<dbReference type="InterPro" id="IPR014825">
    <property type="entry name" value="DNA_alkylation"/>
</dbReference>
<dbReference type="Pfam" id="PF08713">
    <property type="entry name" value="DNA_alkylation"/>
    <property type="match status" value="1"/>
</dbReference>
<comment type="caution">
    <text evidence="1">The sequence shown here is derived from an EMBL/GenBank/DDBJ whole genome shotgun (WGS) entry which is preliminary data.</text>
</comment>
<reference evidence="1" key="1">
    <citation type="journal article" date="2019" name="PLoS Negl. Trop. Dis.">
        <title>Revisiting the worldwide diversity of Leptospira species in the environment.</title>
        <authorList>
            <person name="Vincent A.T."/>
            <person name="Schiettekatte O."/>
            <person name="Bourhy P."/>
            <person name="Veyrier F.J."/>
            <person name="Picardeau M."/>
        </authorList>
    </citation>
    <scope>NUCLEOTIDE SEQUENCE [LARGE SCALE GENOMIC DNA]</scope>
    <source>
        <strain evidence="1">201400974</strain>
    </source>
</reference>
<gene>
    <name evidence="1" type="ORF">EHS11_17365</name>
</gene>
<evidence type="ECO:0000313" key="1">
    <source>
        <dbReference type="EMBL" id="TGN06907.1"/>
    </source>
</evidence>
<keyword evidence="2" id="KW-1185">Reference proteome</keyword>
<dbReference type="EMBL" id="RQHV01000062">
    <property type="protein sequence ID" value="TGN06907.1"/>
    <property type="molecule type" value="Genomic_DNA"/>
</dbReference>
<dbReference type="InterPro" id="IPR016024">
    <property type="entry name" value="ARM-type_fold"/>
</dbReference>
<dbReference type="RefSeq" id="WP_135765632.1">
    <property type="nucleotide sequence ID" value="NZ_RQHV01000062.1"/>
</dbReference>
<dbReference type="OrthoDB" id="9797162at2"/>
<sequence>MEPLKYIYSETFIFQLAASLAKAYPKLEKHQFQKSIFAPPWKDLELKERMSRISDVMIEFLPKDLDLLFPILKDTIDHLRRDGAADFNFAHMFFPEIVQKTGLSEFSKSMKALEFITVFSSAEYAIRVFYLRHHKDTNKQMLVWSKHKDPGVRRLASEGSRPLLPWGLGVPDLKKNPGQSLPILENLWDDEDEVVRRSVANHLNDISKLDKDMTWDFCKSKFGKSGDLDKSLKHAVRTLLKRGHKQSLNHFSYDTEWSPEKVSLRLENDSVRIGEKLEFNIAFDYKEKKTRKVRMEYLIEFVLANGKTGRKIFQLGEKTLHPGDKLTLTKKHNFALITTRTYYPGKHKLILVMNGKEIKETSFLLVKGKK</sequence>
<evidence type="ECO:0000313" key="2">
    <source>
        <dbReference type="Proteomes" id="UP000298264"/>
    </source>
</evidence>
<accession>A0A4R9LJ58</accession>
<name>A0A4R9LJ58_9LEPT</name>
<dbReference type="Gene3D" id="1.25.40.290">
    <property type="entry name" value="ARM repeat domains"/>
    <property type="match status" value="1"/>
</dbReference>
<organism evidence="1 2">
    <name type="scientific">Leptospira ilyithenensis</name>
    <dbReference type="NCBI Taxonomy" id="2484901"/>
    <lineage>
        <taxon>Bacteria</taxon>
        <taxon>Pseudomonadati</taxon>
        <taxon>Spirochaetota</taxon>
        <taxon>Spirochaetia</taxon>
        <taxon>Leptospirales</taxon>
        <taxon>Leptospiraceae</taxon>
        <taxon>Leptospira</taxon>
    </lineage>
</organism>
<proteinExistence type="predicted"/>
<dbReference type="AlphaFoldDB" id="A0A4R9LJ58"/>